<evidence type="ECO:0000313" key="2">
    <source>
        <dbReference type="EMBL" id="TCO24237.1"/>
    </source>
</evidence>
<reference evidence="2 3" key="1">
    <citation type="journal article" date="2015" name="Stand. Genomic Sci.">
        <title>Genomic Encyclopedia of Bacterial and Archaeal Type Strains, Phase III: the genomes of soil and plant-associated and newly described type strains.</title>
        <authorList>
            <person name="Whitman W.B."/>
            <person name="Woyke T."/>
            <person name="Klenk H.P."/>
            <person name="Zhou Y."/>
            <person name="Lilburn T.G."/>
            <person name="Beck B.J."/>
            <person name="De Vos P."/>
            <person name="Vandamme P."/>
            <person name="Eisen J.A."/>
            <person name="Garrity G."/>
            <person name="Hugenholtz P."/>
            <person name="Kyrpides N.C."/>
        </authorList>
    </citation>
    <scope>NUCLEOTIDE SEQUENCE [LARGE SCALE GENOMIC DNA]</scope>
    <source>
        <strain evidence="2 3">VKM Ac-2538</strain>
    </source>
</reference>
<gene>
    <name evidence="2" type="ORF">EV644_105270</name>
</gene>
<keyword evidence="3" id="KW-1185">Reference proteome</keyword>
<protein>
    <recommendedName>
        <fullName evidence="1">Cysteinyl-tRNA ligase anticodon binding domain-containing protein</fullName>
    </recommendedName>
</protein>
<organism evidence="2 3">
    <name type="scientific">Kribbella orskensis</name>
    <dbReference type="NCBI Taxonomy" id="2512216"/>
    <lineage>
        <taxon>Bacteria</taxon>
        <taxon>Bacillati</taxon>
        <taxon>Actinomycetota</taxon>
        <taxon>Actinomycetes</taxon>
        <taxon>Propionibacteriales</taxon>
        <taxon>Kribbellaceae</taxon>
        <taxon>Kribbella</taxon>
    </lineage>
</organism>
<dbReference type="RefSeq" id="WP_199239855.1">
    <property type="nucleotide sequence ID" value="NZ_SLWM01000005.1"/>
</dbReference>
<comment type="caution">
    <text evidence="2">The sequence shown here is derived from an EMBL/GenBank/DDBJ whole genome shotgun (WGS) entry which is preliminary data.</text>
</comment>
<proteinExistence type="predicted"/>
<evidence type="ECO:0000313" key="3">
    <source>
        <dbReference type="Proteomes" id="UP000295818"/>
    </source>
</evidence>
<accession>A0ABY2BLJ1</accession>
<dbReference type="Proteomes" id="UP000295818">
    <property type="component" value="Unassembled WGS sequence"/>
</dbReference>
<name>A0ABY2BLJ1_9ACTN</name>
<sequence>MEDDPELPPAVNAALKARSKAFALGDKGKPDVRELREEGAKLGYTVRDEDKRQYWCPTTPDPHPQDAAPRWSLSRSVGGRAVEVKRLPAMGRMEV</sequence>
<evidence type="ECO:0000259" key="1">
    <source>
        <dbReference type="Pfam" id="PF23493"/>
    </source>
</evidence>
<dbReference type="InterPro" id="IPR056411">
    <property type="entry name" value="CysS_C"/>
</dbReference>
<dbReference type="Pfam" id="PF23493">
    <property type="entry name" value="CysS_C"/>
    <property type="match status" value="1"/>
</dbReference>
<dbReference type="EMBL" id="SLWM01000005">
    <property type="protein sequence ID" value="TCO24237.1"/>
    <property type="molecule type" value="Genomic_DNA"/>
</dbReference>
<feature type="domain" description="Cysteinyl-tRNA ligase anticodon binding" evidence="1">
    <location>
        <begin position="4"/>
        <end position="55"/>
    </location>
</feature>